<evidence type="ECO:0000259" key="3">
    <source>
        <dbReference type="Pfam" id="PF14444"/>
    </source>
</evidence>
<name>A0A9J7K352_CRIGR</name>
<organism evidence="4 5">
    <name type="scientific">Cricetulus griseus</name>
    <name type="common">Chinese hamster</name>
    <name type="synonym">Cricetulus barabensis griseus</name>
    <dbReference type="NCBI Taxonomy" id="10029"/>
    <lineage>
        <taxon>Eukaryota</taxon>
        <taxon>Metazoa</taxon>
        <taxon>Chordata</taxon>
        <taxon>Craniata</taxon>
        <taxon>Vertebrata</taxon>
        <taxon>Euteleostomi</taxon>
        <taxon>Mammalia</taxon>
        <taxon>Eutheria</taxon>
        <taxon>Euarchontoglires</taxon>
        <taxon>Glires</taxon>
        <taxon>Rodentia</taxon>
        <taxon>Myomorpha</taxon>
        <taxon>Muroidea</taxon>
        <taxon>Cricetidae</taxon>
        <taxon>Cricetinae</taxon>
        <taxon>Cricetulus</taxon>
    </lineage>
</organism>
<comment type="subcellular location">
    <subcellularLocation>
        <location evidence="1">Cytoplasm</location>
    </subcellularLocation>
</comment>
<dbReference type="AlphaFoldDB" id="A0A9J7K352"/>
<dbReference type="PANTHER" id="PTHR45418:SF2">
    <property type="entry name" value="RIKEN CDNA 4933416I08 GENE"/>
    <property type="match status" value="1"/>
</dbReference>
<dbReference type="Pfam" id="PF14444">
    <property type="entry name" value="S1-like"/>
    <property type="match status" value="1"/>
</dbReference>
<keyword evidence="4" id="KW-1185">Reference proteome</keyword>
<accession>A0A9J7K352</accession>
<dbReference type="PANTHER" id="PTHR45418">
    <property type="entry name" value="CANCER/TESTIS ANTIGEN 55"/>
    <property type="match status" value="1"/>
</dbReference>
<sequence length="465" mass="51831">MGVTTSRPSCCYSSSCSDCGTRRFLRLLRNVVYLFQWKIESFERGRVQLEGEPNTKIVKGIVTSCGNDYGWIEDCVFFSTDVVIGPLPLQAGDKVLAFVEEDPLSHDLKATEVCVFSEDDKPRDPDSKIHDLSVCVSLVKKDMIYIADEYYFYLDSISKAILGFTPYEGDWLEIGYSAKEGSSKISIHSLKATQCKRLEEVRITSMHRRKGVLNHTIFFTLESLKRPVGYTPHAGQLVSAVIVQSIRPNYNWRAISMTPVLMIRGRCQGPGGMIGPQMVEFRDSGAKLSMSLLSYLPFVFTSSFSLQPPAAPWRPTMPLTFLHPSSPSLTFITPPADLHVFLSSILAFCALPQSHHSSKPFPNSAYLVVLLALKPKLYTIINLPSQSCSTLLGSTGPRNQPPTLLISWQVYSPPNITQDLLRSVIFALSLLPSCVDFAPFQTLDLQHLTILHRSLCPLRSLKSVI</sequence>
<reference evidence="4" key="1">
    <citation type="journal article" date="2018" name="Biotechnol. Bioeng.">
        <title>A reference genome of the Chinese hamster based on a hybrid assembly strategy.</title>
        <authorList>
            <person name="Rupp O."/>
            <person name="MacDonald M.L."/>
            <person name="Li S."/>
            <person name="Dhiman H."/>
            <person name="Polson S."/>
            <person name="Griep S."/>
            <person name="Heffner K."/>
            <person name="Hernandez I."/>
            <person name="Brinkrolf K."/>
            <person name="Jadhav V."/>
            <person name="Samoudi M."/>
            <person name="Hao H."/>
            <person name="Kingham B."/>
            <person name="Goesmann A."/>
            <person name="Betenbaugh M.J."/>
            <person name="Lewis N.E."/>
            <person name="Borth N."/>
            <person name="Lee K.H."/>
        </authorList>
    </citation>
    <scope>NUCLEOTIDE SEQUENCE [LARGE SCALE GENOMIC DNA]</scope>
    <source>
        <strain evidence="4">17A/GY</strain>
    </source>
</reference>
<dbReference type="GeneID" id="113837782"/>
<evidence type="ECO:0000256" key="2">
    <source>
        <dbReference type="ARBA" id="ARBA00022490"/>
    </source>
</evidence>
<evidence type="ECO:0000256" key="1">
    <source>
        <dbReference type="ARBA" id="ARBA00004496"/>
    </source>
</evidence>
<evidence type="ECO:0000313" key="4">
    <source>
        <dbReference type="Proteomes" id="UP001108280"/>
    </source>
</evidence>
<dbReference type="InterPro" id="IPR025223">
    <property type="entry name" value="S1-like_RNA-bd_dom"/>
</dbReference>
<dbReference type="KEGG" id="cge:113837782"/>
<gene>
    <name evidence="5" type="primary">LOC113837782</name>
</gene>
<reference evidence="4" key="2">
    <citation type="journal article" date="2020" name="Biotechnol. Bioeng.">
        <title>Chromosome-scale scaffolds for the Chinese hamster reference genome assembly to facilitate the study of the CHO epigenome.</title>
        <authorList>
            <person name="Hilliard W."/>
            <person name="MacDonald M."/>
            <person name="Lee K.H."/>
        </authorList>
    </citation>
    <scope>NUCLEOTIDE SEQUENCE [LARGE SCALE GENOMIC DNA]</scope>
    <source>
        <strain evidence="4">17A/GY</strain>
    </source>
</reference>
<protein>
    <submittedName>
        <fullName evidence="5">Cancer/testis antigen 55-like</fullName>
    </submittedName>
</protein>
<reference evidence="5" key="3">
    <citation type="submission" date="2025-08" db="UniProtKB">
        <authorList>
            <consortium name="RefSeq"/>
        </authorList>
    </citation>
    <scope>IDENTIFICATION</scope>
    <source>
        <strain evidence="5">17A/GY</strain>
        <tissue evidence="5">Liver</tissue>
    </source>
</reference>
<dbReference type="RefSeq" id="XP_027289212.2">
    <property type="nucleotide sequence ID" value="XM_027433411.2"/>
</dbReference>
<dbReference type="OrthoDB" id="9615328at2759"/>
<dbReference type="GO" id="GO:0005737">
    <property type="term" value="C:cytoplasm"/>
    <property type="evidence" value="ECO:0007669"/>
    <property type="project" value="UniProtKB-SubCell"/>
</dbReference>
<feature type="domain" description="S1-like RNA binding" evidence="3">
    <location>
        <begin position="57"/>
        <end position="97"/>
    </location>
</feature>
<keyword evidence="2" id="KW-0963">Cytoplasm</keyword>
<proteinExistence type="predicted"/>
<evidence type="ECO:0000313" key="5">
    <source>
        <dbReference type="RefSeq" id="XP_027289212.2"/>
    </source>
</evidence>
<dbReference type="Proteomes" id="UP001108280">
    <property type="component" value="Chromosome X"/>
</dbReference>